<evidence type="ECO:0000313" key="3">
    <source>
        <dbReference type="Proteomes" id="UP000539538"/>
    </source>
</evidence>
<evidence type="ECO:0000313" key="2">
    <source>
        <dbReference type="EMBL" id="MBB4649536.1"/>
    </source>
</evidence>
<protein>
    <submittedName>
        <fullName evidence="2">Uncharacterized protein</fullName>
    </submittedName>
</protein>
<dbReference type="Proteomes" id="UP000539538">
    <property type="component" value="Unassembled WGS sequence"/>
</dbReference>
<accession>A0ABR6KYN6</accession>
<proteinExistence type="predicted"/>
<comment type="caution">
    <text evidence="2">The sequence shown here is derived from an EMBL/GenBank/DDBJ whole genome shotgun (WGS) entry which is preliminary data.</text>
</comment>
<gene>
    <name evidence="2" type="ORF">GGQ99_001258</name>
</gene>
<dbReference type="RefSeq" id="WP_183261388.1">
    <property type="nucleotide sequence ID" value="NZ_BAAAVZ010000003.1"/>
</dbReference>
<organism evidence="2 3">
    <name type="scientific">Aminobacter niigataensis</name>
    <dbReference type="NCBI Taxonomy" id="83265"/>
    <lineage>
        <taxon>Bacteria</taxon>
        <taxon>Pseudomonadati</taxon>
        <taxon>Pseudomonadota</taxon>
        <taxon>Alphaproteobacteria</taxon>
        <taxon>Hyphomicrobiales</taxon>
        <taxon>Phyllobacteriaceae</taxon>
        <taxon>Aminobacter</taxon>
    </lineage>
</organism>
<feature type="region of interest" description="Disordered" evidence="1">
    <location>
        <begin position="84"/>
        <end position="104"/>
    </location>
</feature>
<sequence length="104" mass="11199">MRLFLDIPGAAPADLARGVAAAQAILDMYGVTPEQGASSRWKVEHAHEPYYSLEDGESLEPTMEDEKVAAIWYRAEAAAVKACGKDPAPYDPDDHPGPLGCSRD</sequence>
<name>A0ABR6KYN6_9HYPH</name>
<evidence type="ECO:0000256" key="1">
    <source>
        <dbReference type="SAM" id="MobiDB-lite"/>
    </source>
</evidence>
<reference evidence="2 3" key="1">
    <citation type="submission" date="2020-08" db="EMBL/GenBank/DDBJ databases">
        <title>Genomic Encyclopedia of Type Strains, Phase IV (KMG-IV): sequencing the most valuable type-strain genomes for metagenomic binning, comparative biology and taxonomic classification.</title>
        <authorList>
            <person name="Goeker M."/>
        </authorList>
    </citation>
    <scope>NUCLEOTIDE SEQUENCE [LARGE SCALE GENOMIC DNA]</scope>
    <source>
        <strain evidence="2 3">DSM 7050</strain>
    </source>
</reference>
<feature type="compositionally biased region" description="Basic and acidic residues" evidence="1">
    <location>
        <begin position="92"/>
        <end position="104"/>
    </location>
</feature>
<dbReference type="EMBL" id="JACHOT010000001">
    <property type="protein sequence ID" value="MBB4649536.1"/>
    <property type="molecule type" value="Genomic_DNA"/>
</dbReference>
<keyword evidence="3" id="KW-1185">Reference proteome</keyword>